<keyword evidence="6" id="KW-1185">Reference proteome</keyword>
<gene>
    <name evidence="5" type="ORF">Clacol_000609</name>
</gene>
<reference evidence="5" key="1">
    <citation type="submission" date="2021-10" db="EMBL/GenBank/DDBJ databases">
        <title>De novo Genome Assembly of Clathrus columnatus (Basidiomycota, Fungi) Using Illumina and Nanopore Sequence Data.</title>
        <authorList>
            <person name="Ogiso-Tanaka E."/>
            <person name="Itagaki H."/>
            <person name="Hosoya T."/>
            <person name="Hosaka K."/>
        </authorList>
    </citation>
    <scope>NUCLEOTIDE SEQUENCE</scope>
    <source>
        <strain evidence="5">MO-923</strain>
    </source>
</reference>
<dbReference type="Pfam" id="PF12816">
    <property type="entry name" value="TPR_Vps8"/>
    <property type="match status" value="1"/>
</dbReference>
<feature type="compositionally biased region" description="Acidic residues" evidence="2">
    <location>
        <begin position="37"/>
        <end position="48"/>
    </location>
</feature>
<feature type="domain" description="VPS8-like TPR-like repeats" evidence="4">
    <location>
        <begin position="1321"/>
        <end position="1452"/>
    </location>
</feature>
<dbReference type="InterPro" id="IPR015943">
    <property type="entry name" value="WD40/YVTN_repeat-like_dom_sf"/>
</dbReference>
<dbReference type="EMBL" id="BPWL01000001">
    <property type="protein sequence ID" value="GJJ06418.1"/>
    <property type="molecule type" value="Genomic_DNA"/>
</dbReference>
<dbReference type="InterPro" id="IPR036322">
    <property type="entry name" value="WD40_repeat_dom_sf"/>
</dbReference>
<dbReference type="InterPro" id="IPR059070">
    <property type="entry name" value="TPR_VPS8_2"/>
</dbReference>
<dbReference type="GO" id="GO:0034058">
    <property type="term" value="P:endosomal vesicle fusion"/>
    <property type="evidence" value="ECO:0007669"/>
    <property type="project" value="TreeGrafter"/>
</dbReference>
<feature type="domain" description="Vacuolar protein sorting-associated protein 8 central" evidence="3">
    <location>
        <begin position="753"/>
        <end position="959"/>
    </location>
</feature>
<evidence type="ECO:0008006" key="7">
    <source>
        <dbReference type="Google" id="ProtNLM"/>
    </source>
</evidence>
<comment type="similarity">
    <text evidence="1">Belongs to the VPS8 family.</text>
</comment>
<feature type="region of interest" description="Disordered" evidence="2">
    <location>
        <begin position="1"/>
        <end position="48"/>
    </location>
</feature>
<accession>A0AAV5A1B1</accession>
<evidence type="ECO:0000313" key="5">
    <source>
        <dbReference type="EMBL" id="GJJ06418.1"/>
    </source>
</evidence>
<dbReference type="SUPFAM" id="SSF50978">
    <property type="entry name" value="WD40 repeat-like"/>
    <property type="match status" value="1"/>
</dbReference>
<dbReference type="InterPro" id="IPR045111">
    <property type="entry name" value="Vps41/Vps8"/>
</dbReference>
<evidence type="ECO:0000259" key="4">
    <source>
        <dbReference type="Pfam" id="PF25066"/>
    </source>
</evidence>
<dbReference type="GO" id="GO:0006623">
    <property type="term" value="P:protein targeting to vacuole"/>
    <property type="evidence" value="ECO:0007669"/>
    <property type="project" value="InterPro"/>
</dbReference>
<proteinExistence type="inferred from homology"/>
<sequence length="1509" mass="169049">MLDNQGADIHSLAKEGEEEDGSEGIDFSNYAVQLEEALGEDEDDEDFLYEEEGSYQQPPATYDEQLHNILRDGENNETSSIDGNQSENDAGIPQYDTSLKIEISRQSTPSSSNYQPSNLAFIETRPRLSGLFPHSTSSRLRSFISQPETAHILSVPALEPAHTPRTSLSGTSSPTAIMNSSDEVMKRSLKREVFRWTSLKDLGQHIFAKKVTSILGSSFGEPTVLAVHGLICIGTDRAYALVFDFKQELICICKSDVPSDATGAVTAVALSRDHTYVAVGYSRGYVNLFEIARPHTPARVVIPTTLTVVASGRKEGHIEGVKITGIDFIGSRHTAIISMDESGLAFYHSLGKVLFVEATDTIRILGKYSDIPVTTHKDEIPVSINNGAGEGHPKIRKSNIILAMASLPLGPIQHPVENYSVVALLTSSKLVIVGLKPAPRTWHRKYRSNLDELPTENSKWRGCVAWLPSLAVESVAADGSIVSDPNLNVIKKGATYTLPLLAYSWDCSIYLLQLSEKKALQKAGNSKATSIDVGSLEFKELANWSTDADYLSLQWFNAYLLLACTATHIEVWDIRRPSRVENVQTPIFSLSPLTSQKNADYGSVAHCFRTYKGKIFHLCQHELRVGIIMSWADRILSCVDDGDFLSAIEIARTYYTSTAPGNCLGLPEDETALKALVGPRLRDLMSASARYAFSEDRLTDSTHVTPENRGVDRTSLFENMVNTCLDACIALDDFEFIFEDLFEFYQVSGITPIFLRQLEPYILDGTIRMVPPRITQKLIAMHESRGNYDHAERIIWHIDPECLDVDQALTLCRKQKLYDALIYVYTTSLKDYVTPLIELMNLIRQVQKIRYKVFSSNHLDEATEALVTNAYRIFPYLTSALTGMIYPNQRLMALDGRTQAKKDIYSFLFFGRSYIWPQGEGGKLIATCDDGENEPTYPYVRLLLQFDAEAFLHTMDIAFEDEYFNDETQFISRLVIIKILLEILPSPDLSSNVKTMMNIFISRNVPKYPQSIYTYMTPSSLQTVLLNLTADNDTSTREDRQLAAEYLLSVYNPHDHEEVVKLFSQAGFYRILRVWYRSDRKWESLVSTYIEDPDVDPTEIFESLDEVLSLAKRENKGYLPKETLDVVLGAIPHLLETEVTETAVLVDKHLQDFHQQVLDKISSPHKQFIYLRCLLEPSALPEDSFWYNASIRQRAPSLHLPVSAREFYLRLLCQYDAGGVIRCLDSLSDNFFPAVNAISICEESDIHEAIVWMLDRQGDTKGAFDKLKVSTMNLTLRLGESLNSEREKPETSMHARSLLDKLINLGDIGLQICLNRSATGSSGVEDFWFELLASQVDAAQNVSAFSRYTNIGVQPYFHDEEALASLRSLVQKTFTSLISLGPSSTLSFPRLFKRLVESVSSSTSNHSSYSEFKVILTSMMDSYRGEGDLLTITGHLVERDLFEAVEQLSRSRLQGSRARGITCSICKHYFEQNSNSAVTTGESDSGLAVQRFSGLAFHRKCLPAVFASG</sequence>
<dbReference type="InterPro" id="IPR025941">
    <property type="entry name" value="Vps8_central_dom"/>
</dbReference>
<organism evidence="5 6">
    <name type="scientific">Clathrus columnatus</name>
    <dbReference type="NCBI Taxonomy" id="1419009"/>
    <lineage>
        <taxon>Eukaryota</taxon>
        <taxon>Fungi</taxon>
        <taxon>Dikarya</taxon>
        <taxon>Basidiomycota</taxon>
        <taxon>Agaricomycotina</taxon>
        <taxon>Agaricomycetes</taxon>
        <taxon>Phallomycetidae</taxon>
        <taxon>Phallales</taxon>
        <taxon>Clathraceae</taxon>
        <taxon>Clathrus</taxon>
    </lineage>
</organism>
<dbReference type="Pfam" id="PF25066">
    <property type="entry name" value="TPR_VPS8_2"/>
    <property type="match status" value="1"/>
</dbReference>
<evidence type="ECO:0000256" key="1">
    <source>
        <dbReference type="ARBA" id="ARBA00009422"/>
    </source>
</evidence>
<dbReference type="Proteomes" id="UP001050691">
    <property type="component" value="Unassembled WGS sequence"/>
</dbReference>
<evidence type="ECO:0000256" key="2">
    <source>
        <dbReference type="SAM" id="MobiDB-lite"/>
    </source>
</evidence>
<protein>
    <recommendedName>
        <fullName evidence="7">Vacuolar protein sorting-associated protein 8 central domain-containing protein</fullName>
    </recommendedName>
</protein>
<evidence type="ECO:0000259" key="3">
    <source>
        <dbReference type="Pfam" id="PF12816"/>
    </source>
</evidence>
<dbReference type="GO" id="GO:0005770">
    <property type="term" value="C:late endosome"/>
    <property type="evidence" value="ECO:0007669"/>
    <property type="project" value="TreeGrafter"/>
</dbReference>
<dbReference type="PANTHER" id="PTHR12616:SF8">
    <property type="entry name" value="VACUOLAR PROTEIN SORTING-ASSOCIATED PROTEIN 8 HOMOLOG"/>
    <property type="match status" value="1"/>
</dbReference>
<evidence type="ECO:0000313" key="6">
    <source>
        <dbReference type="Proteomes" id="UP001050691"/>
    </source>
</evidence>
<dbReference type="PANTHER" id="PTHR12616">
    <property type="entry name" value="VACUOLAR PROTEIN SORTING VPS41"/>
    <property type="match status" value="1"/>
</dbReference>
<dbReference type="Gene3D" id="2.130.10.10">
    <property type="entry name" value="YVTN repeat-like/Quinoprotein amine dehydrogenase"/>
    <property type="match status" value="1"/>
</dbReference>
<dbReference type="GO" id="GO:0030897">
    <property type="term" value="C:HOPS complex"/>
    <property type="evidence" value="ECO:0007669"/>
    <property type="project" value="TreeGrafter"/>
</dbReference>
<comment type="caution">
    <text evidence="5">The sequence shown here is derived from an EMBL/GenBank/DDBJ whole genome shotgun (WGS) entry which is preliminary data.</text>
</comment>
<name>A0AAV5A1B1_9AGAM</name>
<dbReference type="Pfam" id="PF23410">
    <property type="entry name" value="Beta-prop_VPS8"/>
    <property type="match status" value="1"/>
</dbReference>